<keyword evidence="16" id="KW-0031">Aminopeptidase</keyword>
<keyword evidence="17" id="KW-1185">Reference proteome</keyword>
<comment type="catalytic activity">
    <reaction evidence="1">
        <text>Release of an N-terminal amino acid, Xaa-|-Yaa- from a peptide, amide or arylamide. Xaa is preferably Ala, but may be most amino acids including Pro (slow action). When a terminal hydrophobic residue is followed by a prolyl residue, the two may be released as an intact Xaa-Pro dipeptide.</text>
        <dbReference type="EC" id="3.4.11.2"/>
    </reaction>
</comment>
<dbReference type="CDD" id="cd09599">
    <property type="entry name" value="M1_LTA4H"/>
    <property type="match status" value="1"/>
</dbReference>
<feature type="active site" description="Proton donor" evidence="12">
    <location>
        <position position="407"/>
    </location>
</feature>
<dbReference type="KEGG" id="oho:Oweho_1950"/>
<keyword evidence="8 14" id="KW-0479">Metal-binding</keyword>
<proteinExistence type="inferred from homology"/>
<dbReference type="Gene3D" id="1.25.40.320">
    <property type="entry name" value="Peptidase M1, leukotriene A4 hydrolase/aminopeptidase C-terminal domain"/>
    <property type="match status" value="1"/>
</dbReference>
<evidence type="ECO:0000256" key="10">
    <source>
        <dbReference type="ARBA" id="ARBA00022833"/>
    </source>
</evidence>
<dbReference type="InterPro" id="IPR049980">
    <property type="entry name" value="LTA4H_cat"/>
</dbReference>
<evidence type="ECO:0000313" key="16">
    <source>
        <dbReference type="EMBL" id="AEV32929.1"/>
    </source>
</evidence>
<feature type="binding site" evidence="13">
    <location>
        <begin position="579"/>
        <end position="581"/>
    </location>
    <ligand>
        <name>a peptide</name>
        <dbReference type="ChEBI" id="CHEBI:60466"/>
    </ligand>
</feature>
<dbReference type="GO" id="GO:0008237">
    <property type="term" value="F:metallopeptidase activity"/>
    <property type="evidence" value="ECO:0007669"/>
    <property type="project" value="UniProtKB-KW"/>
</dbReference>
<dbReference type="SUPFAM" id="SSF63737">
    <property type="entry name" value="Leukotriene A4 hydrolase N-terminal domain"/>
    <property type="match status" value="1"/>
</dbReference>
<dbReference type="STRING" id="926562.Oweho_1950"/>
<dbReference type="InterPro" id="IPR034015">
    <property type="entry name" value="M1_LTA4H"/>
</dbReference>
<dbReference type="SMART" id="SM01263">
    <property type="entry name" value="Leuk-A4-hydro_C"/>
    <property type="match status" value="1"/>
</dbReference>
<dbReference type="InterPro" id="IPR015211">
    <property type="entry name" value="Peptidase_M1_C"/>
</dbReference>
<evidence type="ECO:0000256" key="9">
    <source>
        <dbReference type="ARBA" id="ARBA00022801"/>
    </source>
</evidence>
<dbReference type="Gene3D" id="2.60.40.1730">
    <property type="entry name" value="tricorn interacting facor f3 domain"/>
    <property type="match status" value="1"/>
</dbReference>
<feature type="binding site" evidence="14">
    <location>
        <position position="318"/>
    </location>
    <ligand>
        <name>Zn(2+)</name>
        <dbReference type="ChEBI" id="CHEBI:29105"/>
        <note>catalytic</note>
    </ligand>
</feature>
<comment type="cofactor">
    <cofactor evidence="14">
        <name>Zn(2+)</name>
        <dbReference type="ChEBI" id="CHEBI:29105"/>
    </cofactor>
    <text evidence="14">Binds 1 zinc ion per subunit.</text>
</comment>
<dbReference type="Gene3D" id="1.10.390.10">
    <property type="entry name" value="Neutral Protease Domain 2"/>
    <property type="match status" value="1"/>
</dbReference>
<feature type="binding site" evidence="14">
    <location>
        <position position="341"/>
    </location>
    <ligand>
        <name>Zn(2+)</name>
        <dbReference type="ChEBI" id="CHEBI:29105"/>
        <note>catalytic</note>
    </ligand>
</feature>
<dbReference type="InterPro" id="IPR042097">
    <property type="entry name" value="Aminopeptidase_N-like_N_sf"/>
</dbReference>
<dbReference type="Pfam" id="PF17900">
    <property type="entry name" value="Peptidase_M1_N"/>
    <property type="match status" value="1"/>
</dbReference>
<evidence type="ECO:0000256" key="2">
    <source>
        <dbReference type="ARBA" id="ARBA00004496"/>
    </source>
</evidence>
<dbReference type="InterPro" id="IPR016024">
    <property type="entry name" value="ARM-type_fold"/>
</dbReference>
<feature type="binding site" evidence="14">
    <location>
        <position position="322"/>
    </location>
    <ligand>
        <name>Zn(2+)</name>
        <dbReference type="ChEBI" id="CHEBI:29105"/>
        <note>catalytic</note>
    </ligand>
</feature>
<evidence type="ECO:0000313" key="17">
    <source>
        <dbReference type="Proteomes" id="UP000005631"/>
    </source>
</evidence>
<dbReference type="InterPro" id="IPR027268">
    <property type="entry name" value="Peptidase_M4/M1_CTD_sf"/>
</dbReference>
<dbReference type="FunFam" id="3.30.2010.30:FF:000001">
    <property type="entry name" value="Leukotriene A(4) hydrolase"/>
    <property type="match status" value="1"/>
</dbReference>
<reference evidence="16 17" key="1">
    <citation type="journal article" date="2012" name="Stand. Genomic Sci.">
        <title>Genome sequence of the orange-pigmented seawater bacterium Owenweeksia hongkongensis type strain (UST20020801(T)).</title>
        <authorList>
            <person name="Riedel T."/>
            <person name="Held B."/>
            <person name="Nolan M."/>
            <person name="Lucas S."/>
            <person name="Lapidus A."/>
            <person name="Tice H."/>
            <person name="Del Rio T.G."/>
            <person name="Cheng J.F."/>
            <person name="Han C."/>
            <person name="Tapia R."/>
            <person name="Goodwin L.A."/>
            <person name="Pitluck S."/>
            <person name="Liolios K."/>
            <person name="Mavromatis K."/>
            <person name="Pagani I."/>
            <person name="Ivanova N."/>
            <person name="Mikhailova N."/>
            <person name="Pati A."/>
            <person name="Chen A."/>
            <person name="Palaniappan K."/>
            <person name="Rohde M."/>
            <person name="Tindall B.J."/>
            <person name="Detter J.C."/>
            <person name="Goker M."/>
            <person name="Woyke T."/>
            <person name="Bristow J."/>
            <person name="Eisen J.A."/>
            <person name="Markowitz V."/>
            <person name="Hugenholtz P."/>
            <person name="Klenk H.P."/>
            <person name="Kyrpides N.C."/>
        </authorList>
    </citation>
    <scope>NUCLEOTIDE SEQUENCE</scope>
    <source>
        <strain evidence="17">DSM 17368 / JCM 12287 / NRRL B-23963</strain>
    </source>
</reference>
<name>G8R2D9_OWEHD</name>
<dbReference type="Pfam" id="PF01433">
    <property type="entry name" value="Peptidase_M1"/>
    <property type="match status" value="1"/>
</dbReference>
<comment type="similarity">
    <text evidence="3">Belongs to the peptidase M1 family.</text>
</comment>
<dbReference type="GO" id="GO:0006508">
    <property type="term" value="P:proteolysis"/>
    <property type="evidence" value="ECO:0007669"/>
    <property type="project" value="UniProtKB-KW"/>
</dbReference>
<protein>
    <recommendedName>
        <fullName evidence="5">Aminopeptidase N</fullName>
        <ecNumber evidence="4">3.4.11.2</ecNumber>
    </recommendedName>
</protein>
<dbReference type="EC" id="3.4.11.2" evidence="4"/>
<dbReference type="PROSITE" id="PS51257">
    <property type="entry name" value="PROKAR_LIPOPROTEIN"/>
    <property type="match status" value="1"/>
</dbReference>
<dbReference type="Gene3D" id="3.30.2010.30">
    <property type="match status" value="1"/>
</dbReference>
<gene>
    <name evidence="16" type="ordered locus">Oweho_1950</name>
</gene>
<evidence type="ECO:0000256" key="3">
    <source>
        <dbReference type="ARBA" id="ARBA00010136"/>
    </source>
</evidence>
<organism evidence="16 17">
    <name type="scientific">Owenweeksia hongkongensis (strain DSM 17368 / CIP 108786 / JCM 12287 / NRRL B-23963 / UST20020801)</name>
    <dbReference type="NCBI Taxonomy" id="926562"/>
    <lineage>
        <taxon>Bacteria</taxon>
        <taxon>Pseudomonadati</taxon>
        <taxon>Bacteroidota</taxon>
        <taxon>Flavobacteriia</taxon>
        <taxon>Flavobacteriales</taxon>
        <taxon>Owenweeksiaceae</taxon>
        <taxon>Owenweeksia</taxon>
    </lineage>
</organism>
<evidence type="ECO:0000256" key="12">
    <source>
        <dbReference type="PIRSR" id="PIRSR634015-1"/>
    </source>
</evidence>
<evidence type="ECO:0000256" key="5">
    <source>
        <dbReference type="ARBA" id="ARBA00015611"/>
    </source>
</evidence>
<evidence type="ECO:0000256" key="1">
    <source>
        <dbReference type="ARBA" id="ARBA00000098"/>
    </source>
</evidence>
<feature type="binding site" evidence="13">
    <location>
        <begin position="289"/>
        <end position="294"/>
    </location>
    <ligand>
        <name>a peptide</name>
        <dbReference type="ChEBI" id="CHEBI:60466"/>
    </ligand>
</feature>
<evidence type="ECO:0000256" key="4">
    <source>
        <dbReference type="ARBA" id="ARBA00012564"/>
    </source>
</evidence>
<keyword evidence="11" id="KW-0482">Metalloprotease</keyword>
<dbReference type="OrthoDB" id="100605at2"/>
<dbReference type="InterPro" id="IPR045357">
    <property type="entry name" value="Aminopeptidase_N-like_N"/>
</dbReference>
<evidence type="ECO:0000256" key="11">
    <source>
        <dbReference type="ARBA" id="ARBA00023049"/>
    </source>
</evidence>
<dbReference type="MEROPS" id="M01.031"/>
<keyword evidence="10 14" id="KW-0862">Zinc</keyword>
<feature type="domain" description="Peptidase M1 leukotriene A4 hydrolase/aminopeptidase C-terminal" evidence="15">
    <location>
        <begin position="484"/>
        <end position="622"/>
    </location>
</feature>
<feature type="active site" description="Proton acceptor" evidence="12">
    <location>
        <position position="319"/>
    </location>
</feature>
<dbReference type="HOGENOM" id="CLU_014505_1_2_10"/>
<dbReference type="InterPro" id="IPR014782">
    <property type="entry name" value="Peptidase_M1_dom"/>
</dbReference>
<dbReference type="EMBL" id="CP003156">
    <property type="protein sequence ID" value="AEV32929.1"/>
    <property type="molecule type" value="Genomic_DNA"/>
</dbReference>
<dbReference type="GO" id="GO:0016285">
    <property type="term" value="F:alanyl aminopeptidase activity"/>
    <property type="evidence" value="ECO:0007669"/>
    <property type="project" value="UniProtKB-EC"/>
</dbReference>
<dbReference type="InterPro" id="IPR038502">
    <property type="entry name" value="M1_LTA-4_hydro/amino_C_sf"/>
</dbReference>
<feature type="binding site" evidence="13">
    <location>
        <begin position="162"/>
        <end position="164"/>
    </location>
    <ligand>
        <name>a peptide</name>
        <dbReference type="ChEBI" id="CHEBI:60466"/>
    </ligand>
</feature>
<dbReference type="Proteomes" id="UP000005631">
    <property type="component" value="Chromosome"/>
</dbReference>
<dbReference type="AlphaFoldDB" id="G8R2D9"/>
<dbReference type="SUPFAM" id="SSF48371">
    <property type="entry name" value="ARM repeat"/>
    <property type="match status" value="1"/>
</dbReference>
<evidence type="ECO:0000259" key="15">
    <source>
        <dbReference type="SMART" id="SM01263"/>
    </source>
</evidence>
<dbReference type="Pfam" id="PF09127">
    <property type="entry name" value="Leuk-A4-hydro_C"/>
    <property type="match status" value="1"/>
</dbReference>
<sequence length="628" mass="71437">MKIKTFLFAAGASSLLFSCNNQETVEKKAEEHVHTHTVEDVHTYAKPDEAVVTHLNWDANVNFDTKTISATATWDIKTSEDAKQITFDIFDLNVSKVTVDGAEAKFTVGDFDENMGSPLTIDITPEAKKVAITYTTGNNARALQWLDAEQTAGKEKPFLFTQSQAILARSWVPTQDGPGIRFTYDAKVKVPSDMIALMSADNPKERNETGEYTFKMPQPIPSYLLAMAVGDVQFKAISTRTGVYAEESLLDTSVYEFSDLENMVQAAESLYGPYAWGQYDIIVLPPSFPFGGMENPRLTFATPTILAGDKSLVSLVAHELAHSWSGNLVTNATWDDFWLNEGFTVYFEHRIMEKVYGKDYSEMLASLTRQELIEAAHDMMETMPNDTKLKLDLKGRNPDDGVTSIPYNKGYFMLRLIEEKVGREKFDAFLKNYFEMNKFSVMTTEQFLDYLEENLLTKEQMDELKLNEWIYETGIPDNLPVVKSNRFNVVDTARGQWLMTDILPMEELTENWTTHEWLHFINGLPREMGTEKLAALDTEYGFTKSGNSEISAAWFQPTIRSNYEPVYGKVESFLISVGRRKFLTPTYKALIESDKKDMALDIYKKARPNYHAVSRETLDELMDYHPEK</sequence>
<evidence type="ECO:0000256" key="8">
    <source>
        <dbReference type="ARBA" id="ARBA00022723"/>
    </source>
</evidence>
<dbReference type="RefSeq" id="WP_014202283.1">
    <property type="nucleotide sequence ID" value="NC_016599.1"/>
</dbReference>
<dbReference type="InterPro" id="IPR001930">
    <property type="entry name" value="Peptidase_M1"/>
</dbReference>
<dbReference type="PRINTS" id="PR00756">
    <property type="entry name" value="ALADIPTASE"/>
</dbReference>
<keyword evidence="6" id="KW-0963">Cytoplasm</keyword>
<dbReference type="SUPFAM" id="SSF55486">
    <property type="entry name" value="Metalloproteases ('zincins'), catalytic domain"/>
    <property type="match status" value="1"/>
</dbReference>
<evidence type="ECO:0000256" key="7">
    <source>
        <dbReference type="ARBA" id="ARBA00022670"/>
    </source>
</evidence>
<dbReference type="eggNOG" id="COG0308">
    <property type="taxonomic scope" value="Bacteria"/>
</dbReference>
<dbReference type="GO" id="GO:0008270">
    <property type="term" value="F:zinc ion binding"/>
    <property type="evidence" value="ECO:0007669"/>
    <property type="project" value="InterPro"/>
</dbReference>
<dbReference type="GO" id="GO:0005737">
    <property type="term" value="C:cytoplasm"/>
    <property type="evidence" value="ECO:0007669"/>
    <property type="project" value="UniProtKB-SubCell"/>
</dbReference>
<dbReference type="PATRIC" id="fig|926562.3.peg.1956"/>
<evidence type="ECO:0000256" key="6">
    <source>
        <dbReference type="ARBA" id="ARBA00022490"/>
    </source>
</evidence>
<evidence type="ECO:0000256" key="13">
    <source>
        <dbReference type="PIRSR" id="PIRSR634015-2"/>
    </source>
</evidence>
<comment type="subcellular location">
    <subcellularLocation>
        <location evidence="2">Cytoplasm</location>
    </subcellularLocation>
</comment>
<dbReference type="PANTHER" id="PTHR45726:SF3">
    <property type="entry name" value="LEUKOTRIENE A-4 HYDROLASE"/>
    <property type="match status" value="1"/>
</dbReference>
<keyword evidence="9" id="KW-0378">Hydrolase</keyword>
<keyword evidence="7" id="KW-0645">Protease</keyword>
<dbReference type="PANTHER" id="PTHR45726">
    <property type="entry name" value="LEUKOTRIENE A-4 HYDROLASE"/>
    <property type="match status" value="1"/>
</dbReference>
<evidence type="ECO:0000256" key="14">
    <source>
        <dbReference type="PIRSR" id="PIRSR634015-3"/>
    </source>
</evidence>
<accession>G8R2D9</accession>